<proteinExistence type="predicted"/>
<gene>
    <name evidence="1" type="ORF">DSM107010_19840</name>
</gene>
<dbReference type="Proteomes" id="UP000282574">
    <property type="component" value="Unassembled WGS sequence"/>
</dbReference>
<protein>
    <submittedName>
        <fullName evidence="1">Uncharacterized protein</fullName>
    </submittedName>
</protein>
<dbReference type="EMBL" id="RSCK01000011">
    <property type="protein sequence ID" value="RUT12854.1"/>
    <property type="molecule type" value="Genomic_DNA"/>
</dbReference>
<dbReference type="AlphaFoldDB" id="A0AB37UNC1"/>
<name>A0AB37UNC1_9CYAN</name>
<evidence type="ECO:0000313" key="1">
    <source>
        <dbReference type="EMBL" id="RUT12854.1"/>
    </source>
</evidence>
<comment type="caution">
    <text evidence="1">The sequence shown here is derived from an EMBL/GenBank/DDBJ whole genome shotgun (WGS) entry which is preliminary data.</text>
</comment>
<organism evidence="1 2">
    <name type="scientific">Chroococcidiopsis cubana SAG 39.79</name>
    <dbReference type="NCBI Taxonomy" id="388085"/>
    <lineage>
        <taxon>Bacteria</taxon>
        <taxon>Bacillati</taxon>
        <taxon>Cyanobacteriota</taxon>
        <taxon>Cyanophyceae</taxon>
        <taxon>Chroococcidiopsidales</taxon>
        <taxon>Chroococcidiopsidaceae</taxon>
        <taxon>Chroococcidiopsis</taxon>
    </lineage>
</organism>
<keyword evidence="2" id="KW-1185">Reference proteome</keyword>
<sequence length="61" mass="6940">MPLPQMLKEVKNSAFIFRASKNELETMKLHTKLAGYKNVADLVRAGLLMVEQELKNQGRLP</sequence>
<accession>A0AB37UNC1</accession>
<evidence type="ECO:0000313" key="2">
    <source>
        <dbReference type="Proteomes" id="UP000282574"/>
    </source>
</evidence>
<reference evidence="1 2" key="1">
    <citation type="journal article" date="2019" name="Genome Biol. Evol.">
        <title>Day and night: Metabolic profiles and evolutionary relationships of six axenic non-marine cyanobacteria.</title>
        <authorList>
            <person name="Will S.E."/>
            <person name="Henke P."/>
            <person name="Boedeker C."/>
            <person name="Huang S."/>
            <person name="Brinkmann H."/>
            <person name="Rohde M."/>
            <person name="Jarek M."/>
            <person name="Friedl T."/>
            <person name="Seufert S."/>
            <person name="Schumacher M."/>
            <person name="Overmann J."/>
            <person name="Neumann-Schaal M."/>
            <person name="Petersen J."/>
        </authorList>
    </citation>
    <scope>NUCLEOTIDE SEQUENCE [LARGE SCALE GENOMIC DNA]</scope>
    <source>
        <strain evidence="1 2">SAG 39.79</strain>
    </source>
</reference>